<keyword evidence="2" id="KW-1185">Reference proteome</keyword>
<dbReference type="InterPro" id="IPR016181">
    <property type="entry name" value="Acyl_CoA_acyltransferase"/>
</dbReference>
<dbReference type="EMBL" id="CP003235">
    <property type="protein sequence ID" value="AFC31620.1"/>
    <property type="molecule type" value="Genomic_DNA"/>
</dbReference>
<name>H6NLQ5_9BACL</name>
<sequence>MERRNIDGVARHYTKLGVGTFCIAYIHCGNMERLLALDAKVFPPSHRIDAATTERRLRVNPRTDIAVWDGEELMGYVSLYPIPHAIYREIRSGSFDEQRVERHTLPYRRIGPYDAYLCGIAIDKMRYPRLRAAYLFDLLSKHLTRLRRQGFFIRRIIAHAVSAAGRRTLERMGFHEGQPGIYLYHCLRQGLLFIRPRTSFPAILSIAPGQGQCMFSAAPSAYNGESVWDTDT</sequence>
<evidence type="ECO:0008006" key="3">
    <source>
        <dbReference type="Google" id="ProtNLM"/>
    </source>
</evidence>
<organism evidence="1 2">
    <name type="scientific">Paenibacillus mucilaginosus 3016</name>
    <dbReference type="NCBI Taxonomy" id="1116391"/>
    <lineage>
        <taxon>Bacteria</taxon>
        <taxon>Bacillati</taxon>
        <taxon>Bacillota</taxon>
        <taxon>Bacilli</taxon>
        <taxon>Bacillales</taxon>
        <taxon>Paenibacillaceae</taxon>
        <taxon>Paenibacillus</taxon>
    </lineage>
</organism>
<gene>
    <name evidence="1" type="ORF">PM3016_4886</name>
</gene>
<accession>H6NLQ5</accession>
<dbReference type="AlphaFoldDB" id="H6NLQ5"/>
<dbReference type="KEGG" id="pmq:PM3016_4886"/>
<protein>
    <recommendedName>
        <fullName evidence="3">N-acetyltransferase domain-containing protein</fullName>
    </recommendedName>
</protein>
<evidence type="ECO:0000313" key="2">
    <source>
        <dbReference type="Proteomes" id="UP000007523"/>
    </source>
</evidence>
<dbReference type="HOGENOM" id="CLU_1193925_0_0_9"/>
<reference evidence="1 2" key="1">
    <citation type="journal article" date="2012" name="J. Bacteriol.">
        <title>Complete Genome Sequence of Paenibacillus mucilaginosus 3016, a Bacterium Functional as Microbial Fertilizer.</title>
        <authorList>
            <person name="Ma M."/>
            <person name="Wang Z."/>
            <person name="Li L."/>
            <person name="Jiang X."/>
            <person name="Guan D."/>
            <person name="Cao F."/>
            <person name="Chen H."/>
            <person name="Wang X."/>
            <person name="Shen D."/>
            <person name="Du B."/>
            <person name="Li J."/>
        </authorList>
    </citation>
    <scope>NUCLEOTIDE SEQUENCE [LARGE SCALE GENOMIC DNA]</scope>
    <source>
        <strain evidence="1 2">3016</strain>
    </source>
</reference>
<dbReference type="SUPFAM" id="SSF55729">
    <property type="entry name" value="Acyl-CoA N-acyltransferases (Nat)"/>
    <property type="match status" value="1"/>
</dbReference>
<proteinExistence type="predicted"/>
<dbReference type="Proteomes" id="UP000007523">
    <property type="component" value="Chromosome"/>
</dbReference>
<evidence type="ECO:0000313" key="1">
    <source>
        <dbReference type="EMBL" id="AFC31620.1"/>
    </source>
</evidence>